<dbReference type="Proteomes" id="UP000639772">
    <property type="component" value="Unassembled WGS sequence"/>
</dbReference>
<feature type="compositionally biased region" description="Polar residues" evidence="1">
    <location>
        <begin position="56"/>
        <end position="69"/>
    </location>
</feature>
<evidence type="ECO:0000313" key="3">
    <source>
        <dbReference type="Proteomes" id="UP000639772"/>
    </source>
</evidence>
<evidence type="ECO:0000256" key="1">
    <source>
        <dbReference type="SAM" id="MobiDB-lite"/>
    </source>
</evidence>
<dbReference type="AlphaFoldDB" id="A0A835U460"/>
<sequence length="113" mass="12130">MVRKKAKQGKEDKNREERFACDGEKTKRIGRLLEESGSQGSVSWRATGDLVGTIGMATQTTEDPSSSARRPSLGATVDKGKDQAGAQKVLLCGLPSLDWRLFDVKSGGTAQTC</sequence>
<feature type="region of interest" description="Disordered" evidence="1">
    <location>
        <begin position="54"/>
        <end position="81"/>
    </location>
</feature>
<gene>
    <name evidence="2" type="ORF">HPP92_027585</name>
</gene>
<organism evidence="2 3">
    <name type="scientific">Vanilla planifolia</name>
    <name type="common">Vanilla</name>
    <dbReference type="NCBI Taxonomy" id="51239"/>
    <lineage>
        <taxon>Eukaryota</taxon>
        <taxon>Viridiplantae</taxon>
        <taxon>Streptophyta</taxon>
        <taxon>Embryophyta</taxon>
        <taxon>Tracheophyta</taxon>
        <taxon>Spermatophyta</taxon>
        <taxon>Magnoliopsida</taxon>
        <taxon>Liliopsida</taxon>
        <taxon>Asparagales</taxon>
        <taxon>Orchidaceae</taxon>
        <taxon>Vanilloideae</taxon>
        <taxon>Vanilleae</taxon>
        <taxon>Vanilla</taxon>
    </lineage>
</organism>
<dbReference type="EMBL" id="JADCNM010000243">
    <property type="protein sequence ID" value="KAG0448899.1"/>
    <property type="molecule type" value="Genomic_DNA"/>
</dbReference>
<evidence type="ECO:0000313" key="2">
    <source>
        <dbReference type="EMBL" id="KAG0448899.1"/>
    </source>
</evidence>
<proteinExistence type="predicted"/>
<name>A0A835U460_VANPL</name>
<protein>
    <submittedName>
        <fullName evidence="2">Uncharacterized protein</fullName>
    </submittedName>
</protein>
<accession>A0A835U460</accession>
<reference evidence="2 3" key="1">
    <citation type="journal article" date="2020" name="Nat. Food">
        <title>A phased Vanilla planifolia genome enables genetic improvement of flavour and production.</title>
        <authorList>
            <person name="Hasing T."/>
            <person name="Tang H."/>
            <person name="Brym M."/>
            <person name="Khazi F."/>
            <person name="Huang T."/>
            <person name="Chambers A.H."/>
        </authorList>
    </citation>
    <scope>NUCLEOTIDE SEQUENCE [LARGE SCALE GENOMIC DNA]</scope>
    <source>
        <tissue evidence="2">Leaf</tissue>
    </source>
</reference>
<comment type="caution">
    <text evidence="2">The sequence shown here is derived from an EMBL/GenBank/DDBJ whole genome shotgun (WGS) entry which is preliminary data.</text>
</comment>